<accession>A0ABP0JCF4</accession>
<protein>
    <recommendedName>
        <fullName evidence="4">Endonuclease/exonuclease/phosphatase domain-containing protein</fullName>
    </recommendedName>
</protein>
<comment type="caution">
    <text evidence="2">The sequence shown here is derived from an EMBL/GenBank/DDBJ whole genome shotgun (WGS) entry which is preliminary data.</text>
</comment>
<dbReference type="SUPFAM" id="SSF56219">
    <property type="entry name" value="DNase I-like"/>
    <property type="match status" value="1"/>
</dbReference>
<dbReference type="EMBL" id="CAXAMN010005058">
    <property type="protein sequence ID" value="CAK9012087.1"/>
    <property type="molecule type" value="Genomic_DNA"/>
</dbReference>
<dbReference type="InterPro" id="IPR050410">
    <property type="entry name" value="CCR4/nocturin_mRNA_transcr"/>
</dbReference>
<evidence type="ECO:0000313" key="2">
    <source>
        <dbReference type="EMBL" id="CAK9012087.1"/>
    </source>
</evidence>
<keyword evidence="3" id="KW-1185">Reference proteome</keyword>
<name>A0ABP0JCF4_9DINO</name>
<evidence type="ECO:0000256" key="1">
    <source>
        <dbReference type="SAM" id="MobiDB-lite"/>
    </source>
</evidence>
<organism evidence="2 3">
    <name type="scientific">Durusdinium trenchii</name>
    <dbReference type="NCBI Taxonomy" id="1381693"/>
    <lineage>
        <taxon>Eukaryota</taxon>
        <taxon>Sar</taxon>
        <taxon>Alveolata</taxon>
        <taxon>Dinophyceae</taxon>
        <taxon>Suessiales</taxon>
        <taxon>Symbiodiniaceae</taxon>
        <taxon>Durusdinium</taxon>
    </lineage>
</organism>
<evidence type="ECO:0008006" key="4">
    <source>
        <dbReference type="Google" id="ProtNLM"/>
    </source>
</evidence>
<dbReference type="PANTHER" id="PTHR12121">
    <property type="entry name" value="CARBON CATABOLITE REPRESSOR PROTEIN 4"/>
    <property type="match status" value="1"/>
</dbReference>
<feature type="compositionally biased region" description="Basic and acidic residues" evidence="1">
    <location>
        <begin position="177"/>
        <end position="188"/>
    </location>
</feature>
<feature type="region of interest" description="Disordered" evidence="1">
    <location>
        <begin position="177"/>
        <end position="196"/>
    </location>
</feature>
<dbReference type="Proteomes" id="UP001642484">
    <property type="component" value="Unassembled WGS sequence"/>
</dbReference>
<reference evidence="2 3" key="1">
    <citation type="submission" date="2024-02" db="EMBL/GenBank/DDBJ databases">
        <authorList>
            <person name="Chen Y."/>
            <person name="Shah S."/>
            <person name="Dougan E. K."/>
            <person name="Thang M."/>
            <person name="Chan C."/>
        </authorList>
    </citation>
    <scope>NUCLEOTIDE SEQUENCE [LARGE SCALE GENOMIC DNA]</scope>
</reference>
<dbReference type="Gene3D" id="3.60.10.10">
    <property type="entry name" value="Endonuclease/exonuclease/phosphatase"/>
    <property type="match status" value="1"/>
</dbReference>
<gene>
    <name evidence="2" type="ORF">CCMP2556_LOCUS10720</name>
</gene>
<evidence type="ECO:0000313" key="3">
    <source>
        <dbReference type="Proteomes" id="UP001642484"/>
    </source>
</evidence>
<dbReference type="PANTHER" id="PTHR12121:SF36">
    <property type="entry name" value="ENDONUCLEASE_EXONUCLEASE_PHOSPHATASE DOMAIN-CONTAINING PROTEIN"/>
    <property type="match status" value="1"/>
</dbReference>
<dbReference type="InterPro" id="IPR036691">
    <property type="entry name" value="Endo/exonu/phosph_ase_sf"/>
</dbReference>
<proteinExistence type="predicted"/>
<sequence>MWIPLRNPRSLPPSKRSFFWRLLTSKSQVVICWFRCLRSWHRSLFLRSTERCVETGRPCGRMELRRWKKGEWVCVRRDGQLRNGQLGESAGGPHFEVRFCGAWEKMESIHRRYLKKFHSWEEGEDVEIHDGSGGPPRAAVVKENFDARGKKDLSELLVKVAWTSSGSTAVAFKRVAGRKDEAQGKPEEAEVAPPRAQAKRRAAVIEVVDDDGVESGGGAAENVVKRTRFAGPRISTRYSRQNPKPAMTRRHCDAVTRLRDNWSERKRAVLTALVDSGADILGLQEVKPDQLQFLVSSLQSHGYQHVGVGRGKDGDDEASPIFFKEDVFDLLKHDQRWLCETPSVPGSKLLDAGCPRIVTAALLETKASQERFFAFCCHLDHRGMDRAALPFSAGLQIQAKQAEILLDQVDAFCDVSSSTSELGVAVAPRVILGDFNSWRNAGAHLVLSQRGYQEASSDSSKSWIDGQPTFTGFRSGPLWRRLLERFLSVQIDWIFAKGHVTLSKYEVGPGSYMASDGRTRNLSDHLMIAADVCLQPDAA</sequence>